<dbReference type="PRINTS" id="PR02047">
    <property type="entry name" value="BREFELDNASP4"/>
</dbReference>
<evidence type="ECO:0000256" key="2">
    <source>
        <dbReference type="ARBA" id="ARBA00022692"/>
    </source>
</evidence>
<comment type="caution">
    <text evidence="8">The sequence shown here is derived from an EMBL/GenBank/DDBJ whole genome shotgun (WGS) entry which is preliminary data.</text>
</comment>
<feature type="domain" description="Putative ER transporter 6TM N-terminal" evidence="6">
    <location>
        <begin position="102"/>
        <end position="263"/>
    </location>
</feature>
<dbReference type="InterPro" id="IPR049453">
    <property type="entry name" value="Memb_transporter_dom"/>
</dbReference>
<feature type="domain" description="Integral membrane bound transporter" evidence="7">
    <location>
        <begin position="559"/>
        <end position="684"/>
    </location>
</feature>
<evidence type="ECO:0000256" key="3">
    <source>
        <dbReference type="ARBA" id="ARBA00022989"/>
    </source>
</evidence>
<dbReference type="PANTHER" id="PTHR47804">
    <property type="entry name" value="60S RIBOSOMAL PROTEIN L19"/>
    <property type="match status" value="1"/>
</dbReference>
<feature type="transmembrane region" description="Helical" evidence="5">
    <location>
        <begin position="669"/>
        <end position="689"/>
    </location>
</feature>
<keyword evidence="4 5" id="KW-0472">Membrane</keyword>
<feature type="transmembrane region" description="Helical" evidence="5">
    <location>
        <begin position="153"/>
        <end position="176"/>
    </location>
</feature>
<comment type="subcellular location">
    <subcellularLocation>
        <location evidence="1">Membrane</location>
        <topology evidence="1">Multi-pass membrane protein</topology>
    </subcellularLocation>
</comment>
<accession>A0A9W8P854</accession>
<feature type="transmembrane region" description="Helical" evidence="5">
    <location>
        <begin position="589"/>
        <end position="608"/>
    </location>
</feature>
<evidence type="ECO:0000256" key="1">
    <source>
        <dbReference type="ARBA" id="ARBA00004141"/>
    </source>
</evidence>
<dbReference type="EMBL" id="JANVFU010000002">
    <property type="protein sequence ID" value="KAJ3748883.1"/>
    <property type="molecule type" value="Genomic_DNA"/>
</dbReference>
<keyword evidence="2 5" id="KW-0812">Transmembrane</keyword>
<evidence type="ECO:0000256" key="5">
    <source>
        <dbReference type="SAM" id="Phobius"/>
    </source>
</evidence>
<dbReference type="PANTHER" id="PTHR47804:SF3">
    <property type="entry name" value="PROTEIN BRE4"/>
    <property type="match status" value="1"/>
</dbReference>
<evidence type="ECO:0000256" key="4">
    <source>
        <dbReference type="ARBA" id="ARBA00023136"/>
    </source>
</evidence>
<feature type="transmembrane region" description="Helical" evidence="5">
    <location>
        <begin position="70"/>
        <end position="92"/>
    </location>
</feature>
<dbReference type="Pfam" id="PF13515">
    <property type="entry name" value="FUSC_2"/>
    <property type="match status" value="1"/>
</dbReference>
<evidence type="ECO:0000313" key="8">
    <source>
        <dbReference type="EMBL" id="KAJ3748883.1"/>
    </source>
</evidence>
<organism evidence="8 9">
    <name type="scientific">Lentinula detonsa</name>
    <dbReference type="NCBI Taxonomy" id="2804962"/>
    <lineage>
        <taxon>Eukaryota</taxon>
        <taxon>Fungi</taxon>
        <taxon>Dikarya</taxon>
        <taxon>Basidiomycota</taxon>
        <taxon>Agaricomycotina</taxon>
        <taxon>Agaricomycetes</taxon>
        <taxon>Agaricomycetidae</taxon>
        <taxon>Agaricales</taxon>
        <taxon>Marasmiineae</taxon>
        <taxon>Omphalotaceae</taxon>
        <taxon>Lentinula</taxon>
    </lineage>
</organism>
<keyword evidence="9" id="KW-1185">Reference proteome</keyword>
<dbReference type="InterPro" id="IPR018823">
    <property type="entry name" value="ArAE_2_N"/>
</dbReference>
<dbReference type="Pfam" id="PF10337">
    <property type="entry name" value="ArAE_2_N"/>
    <property type="match status" value="1"/>
</dbReference>
<proteinExistence type="predicted"/>
<sequence>MALGISYSVLWSYFSSRHFLARIVSTVLCSILVVIRPFSKYGGSFAFLALTIKELDFAPQDNLAHQLEALILNLFGGLTGIGISLLGNYLASLTDDTALARTIPAVFLTLICFSMGWLKSALPRLTLSSRLACFISVWMLTEDPGAKNASLVYARYFIWLVLTAALTSFCTCLIFLRWSTAHLAEDIASALSSLHRCLEANLQLPFQSSSPSSTSIPNTILTGLRAKAVALNSSYQQASFELRVGHIGVKSIKPLISTVEHLRREISWGMTFPHPEVQNLPSDASDDTIISSFNQPATEMGHAILHSISLIRFVVLKCYDVSTTPCGKLDASTIAQARDHLIESVHNARTELAQFCNDFDKEQRMSDQSNSDLPARTFNLCLYMISLLQMAEEAERGLNVAHVALHSYQTSPVRLWYPRLSLAWFGVAPSTILLDENEFLSSEKLFASQDLNDAVDPSYRPSEEILQEISDRKMRNIVEDPCMESKGFVRMLCRLRLNKIIRFLWNHPTILHARLKLHKLVMSLKKASRSHLKHAFKNALGVSVLAIPAFLPASSAGRQWFTFYRGQWMLISYIWVLQTNTGATLRVGYLRMAGTICGALYAYITSLISRNNPYALVAFVTLAEIPISAIIMHTSFPSAGVVAIVTLPPILFSNYITGKDFSTGELATIRGIMICAGIAGAVIVNGFIFPRHARVIFLDGISHILESSTELYMGLSRDLLRPLGAYGHSKRKTLKLELRIRNALQRMSNLITTMGDELSLVPIPMKKYRTLVITLQKLLDLFTGLRKIRENIPRRETVIEVVEQRRELVSCICVSLFACEQVFGARHPLPQFLPSYRLALDNLKHSIDLHIRNTREKLDGPLGLSLIYALAETNIMTDIVDTLDELLDLSRQLFGTAAWFDGRLDVTPTMSLHEQIGRV</sequence>
<dbReference type="GO" id="GO:0016020">
    <property type="term" value="C:membrane"/>
    <property type="evidence" value="ECO:0007669"/>
    <property type="project" value="UniProtKB-SubCell"/>
</dbReference>
<dbReference type="AlphaFoldDB" id="A0A9W8P854"/>
<gene>
    <name evidence="8" type="ORF">DFH05DRAFT_612900</name>
</gene>
<feature type="transmembrane region" description="Helical" evidence="5">
    <location>
        <begin position="639"/>
        <end position="657"/>
    </location>
</feature>
<feature type="transmembrane region" description="Helical" evidence="5">
    <location>
        <begin position="20"/>
        <end position="38"/>
    </location>
</feature>
<evidence type="ECO:0000259" key="7">
    <source>
        <dbReference type="Pfam" id="PF13515"/>
    </source>
</evidence>
<evidence type="ECO:0008006" key="10">
    <source>
        <dbReference type="Google" id="ProtNLM"/>
    </source>
</evidence>
<keyword evidence="3 5" id="KW-1133">Transmembrane helix</keyword>
<dbReference type="InterPro" id="IPR052430">
    <property type="entry name" value="IVT-Associated"/>
</dbReference>
<name>A0A9W8P854_9AGAR</name>
<reference evidence="8 9" key="1">
    <citation type="journal article" date="2023" name="Proc. Natl. Acad. Sci. U.S.A.">
        <title>A global phylogenomic analysis of the shiitake genus Lentinula.</title>
        <authorList>
            <person name="Sierra-Patev S."/>
            <person name="Min B."/>
            <person name="Naranjo-Ortiz M."/>
            <person name="Looney B."/>
            <person name="Konkel Z."/>
            <person name="Slot J.C."/>
            <person name="Sakamoto Y."/>
            <person name="Steenwyk J.L."/>
            <person name="Rokas A."/>
            <person name="Carro J."/>
            <person name="Camarero S."/>
            <person name="Ferreira P."/>
            <person name="Molpeceres G."/>
            <person name="Ruiz-Duenas F.J."/>
            <person name="Serrano A."/>
            <person name="Henrissat B."/>
            <person name="Drula E."/>
            <person name="Hughes K.W."/>
            <person name="Mata J.L."/>
            <person name="Ishikawa N.K."/>
            <person name="Vargas-Isla R."/>
            <person name="Ushijima S."/>
            <person name="Smith C.A."/>
            <person name="Donoghue J."/>
            <person name="Ahrendt S."/>
            <person name="Andreopoulos W."/>
            <person name="He G."/>
            <person name="LaButti K."/>
            <person name="Lipzen A."/>
            <person name="Ng V."/>
            <person name="Riley R."/>
            <person name="Sandor L."/>
            <person name="Barry K."/>
            <person name="Martinez A.T."/>
            <person name="Xiao Y."/>
            <person name="Gibbons J.G."/>
            <person name="Terashima K."/>
            <person name="Grigoriev I.V."/>
            <person name="Hibbett D."/>
        </authorList>
    </citation>
    <scope>NUCLEOTIDE SEQUENCE [LARGE SCALE GENOMIC DNA]</scope>
    <source>
        <strain evidence="8 9">TFB7810</strain>
    </source>
</reference>
<evidence type="ECO:0000259" key="6">
    <source>
        <dbReference type="Pfam" id="PF10337"/>
    </source>
</evidence>
<evidence type="ECO:0000313" key="9">
    <source>
        <dbReference type="Proteomes" id="UP001142393"/>
    </source>
</evidence>
<feature type="transmembrane region" description="Helical" evidence="5">
    <location>
        <begin position="98"/>
        <end position="118"/>
    </location>
</feature>
<feature type="transmembrane region" description="Helical" evidence="5">
    <location>
        <begin position="535"/>
        <end position="554"/>
    </location>
</feature>
<dbReference type="Proteomes" id="UP001142393">
    <property type="component" value="Unassembled WGS sequence"/>
</dbReference>
<protein>
    <recommendedName>
        <fullName evidence="10">DUF2421 domain-containing protein</fullName>
    </recommendedName>
</protein>
<dbReference type="InterPro" id="IPR023244">
    <property type="entry name" value="Brefeldin_A-sensitivity_4"/>
</dbReference>